<keyword evidence="3 6" id="KW-0812">Transmembrane</keyword>
<feature type="transmembrane region" description="Helical" evidence="6">
    <location>
        <begin position="394"/>
        <end position="416"/>
    </location>
</feature>
<feature type="transmembrane region" description="Helical" evidence="6">
    <location>
        <begin position="82"/>
        <end position="102"/>
    </location>
</feature>
<feature type="transmembrane region" description="Helical" evidence="6">
    <location>
        <begin position="12"/>
        <end position="30"/>
    </location>
</feature>
<feature type="transmembrane region" description="Helical" evidence="6">
    <location>
        <begin position="265"/>
        <end position="291"/>
    </location>
</feature>
<dbReference type="RefSeq" id="WP_104003336.1">
    <property type="nucleotide sequence ID" value="NZ_FNVQ01000002.1"/>
</dbReference>
<evidence type="ECO:0000256" key="5">
    <source>
        <dbReference type="ARBA" id="ARBA00023136"/>
    </source>
</evidence>
<reference evidence="8 9" key="1">
    <citation type="submission" date="2016-10" db="EMBL/GenBank/DDBJ databases">
        <authorList>
            <person name="de Groot N.N."/>
        </authorList>
    </citation>
    <scope>NUCLEOTIDE SEQUENCE [LARGE SCALE GENOMIC DNA]</scope>
    <source>
        <strain evidence="8 9">DSM 22012</strain>
    </source>
</reference>
<keyword evidence="2" id="KW-0813">Transport</keyword>
<keyword evidence="9" id="KW-1185">Reference proteome</keyword>
<feature type="transmembrane region" description="Helical" evidence="6">
    <location>
        <begin position="428"/>
        <end position="445"/>
    </location>
</feature>
<feature type="transmembrane region" description="Helical" evidence="6">
    <location>
        <begin position="332"/>
        <end position="351"/>
    </location>
</feature>
<gene>
    <name evidence="8" type="ORF">SAMN05444390_102230</name>
</gene>
<organism evidence="8 9">
    <name type="scientific">Marinobacterium lutimaris</name>
    <dbReference type="NCBI Taxonomy" id="568106"/>
    <lineage>
        <taxon>Bacteria</taxon>
        <taxon>Pseudomonadati</taxon>
        <taxon>Pseudomonadota</taxon>
        <taxon>Gammaproteobacteria</taxon>
        <taxon>Oceanospirillales</taxon>
        <taxon>Oceanospirillaceae</taxon>
        <taxon>Marinobacterium</taxon>
    </lineage>
</organism>
<dbReference type="InterPro" id="IPR011701">
    <property type="entry name" value="MFS"/>
</dbReference>
<evidence type="ECO:0000256" key="3">
    <source>
        <dbReference type="ARBA" id="ARBA00022692"/>
    </source>
</evidence>
<feature type="transmembrane region" description="Helical" evidence="6">
    <location>
        <begin position="140"/>
        <end position="161"/>
    </location>
</feature>
<dbReference type="SUPFAM" id="SSF103473">
    <property type="entry name" value="MFS general substrate transporter"/>
    <property type="match status" value="1"/>
</dbReference>
<dbReference type="PROSITE" id="PS50850">
    <property type="entry name" value="MFS"/>
    <property type="match status" value="1"/>
</dbReference>
<keyword evidence="4 6" id="KW-1133">Transmembrane helix</keyword>
<feature type="domain" description="Major facilitator superfamily (MFS) profile" evidence="7">
    <location>
        <begin position="12"/>
        <end position="448"/>
    </location>
</feature>
<dbReference type="PANTHER" id="PTHR42718:SF9">
    <property type="entry name" value="MAJOR FACILITATOR SUPERFAMILY MULTIDRUG TRANSPORTER MFSC"/>
    <property type="match status" value="1"/>
</dbReference>
<dbReference type="PANTHER" id="PTHR42718">
    <property type="entry name" value="MAJOR FACILITATOR SUPERFAMILY MULTIDRUG TRANSPORTER MFSC"/>
    <property type="match status" value="1"/>
</dbReference>
<feature type="transmembrane region" description="Helical" evidence="6">
    <location>
        <begin position="357"/>
        <end position="382"/>
    </location>
</feature>
<feature type="transmembrane region" description="Helical" evidence="6">
    <location>
        <begin position="223"/>
        <end position="244"/>
    </location>
</feature>
<dbReference type="InterPro" id="IPR020846">
    <property type="entry name" value="MFS_dom"/>
</dbReference>
<dbReference type="InterPro" id="IPR036259">
    <property type="entry name" value="MFS_trans_sf"/>
</dbReference>
<accession>A0A1H6AUJ5</accession>
<feature type="transmembrane region" description="Helical" evidence="6">
    <location>
        <begin position="108"/>
        <end position="128"/>
    </location>
</feature>
<evidence type="ECO:0000256" key="2">
    <source>
        <dbReference type="ARBA" id="ARBA00022448"/>
    </source>
</evidence>
<feature type="transmembrane region" description="Helical" evidence="6">
    <location>
        <begin position="303"/>
        <end position="320"/>
    </location>
</feature>
<dbReference type="GO" id="GO:0016020">
    <property type="term" value="C:membrane"/>
    <property type="evidence" value="ECO:0007669"/>
    <property type="project" value="UniProtKB-SubCell"/>
</dbReference>
<dbReference type="Pfam" id="PF07690">
    <property type="entry name" value="MFS_1"/>
    <property type="match status" value="1"/>
</dbReference>
<dbReference type="Gene3D" id="1.20.1250.20">
    <property type="entry name" value="MFS general substrate transporter like domains"/>
    <property type="match status" value="1"/>
</dbReference>
<evidence type="ECO:0000256" key="1">
    <source>
        <dbReference type="ARBA" id="ARBA00004141"/>
    </source>
</evidence>
<name>A0A1H6AUJ5_9GAMM</name>
<keyword evidence="5 6" id="KW-0472">Membrane</keyword>
<dbReference type="CDD" id="cd17321">
    <property type="entry name" value="MFS_MMR_MDR_like"/>
    <property type="match status" value="1"/>
</dbReference>
<dbReference type="EMBL" id="FNVQ01000002">
    <property type="protein sequence ID" value="SEG52339.1"/>
    <property type="molecule type" value="Genomic_DNA"/>
</dbReference>
<sequence length="451" mass="47918">MYAPTRREGALFNLAICLGFIIVQLDVSIVNVGIEALSHAYNAGIADLEWVINSYSLMFAALLLSSGSIADRFGTKRIFISGALLFMAASLACALAPTLILLEISRAVQGIGAALLVPASLTLIRHYYAEDVERRSHAISLWATSGSLALAAGPIVGGFLIEHAGWQSIFLINLPIGALCVLLTARFAKSQSLNSPGIDVGAQCLVIATLGLLTFALTESGSAGWASVITLGPLLAAIVTLILFTLLNRRSARPVLPLSIRGSELIMSSAGIGFLCTLIFYGIIFSMSLYFQKSLARSPSQTGWLFLPMMLSVITASYYSGRLGRYFRVRNIVIIGGTCALTGLALLYTLASYHSTWLVILPMMLIGAGTSLIVPGLADVVISHVEHQDAGTASAFYSCARQMGGVVGVALFGFILSGSEGDTLADELQTICLLASALVAIWLVLNQRYQR</sequence>
<dbReference type="Gene3D" id="1.20.1720.10">
    <property type="entry name" value="Multidrug resistance protein D"/>
    <property type="match status" value="1"/>
</dbReference>
<feature type="transmembrane region" description="Helical" evidence="6">
    <location>
        <begin position="200"/>
        <end position="217"/>
    </location>
</feature>
<evidence type="ECO:0000313" key="8">
    <source>
        <dbReference type="EMBL" id="SEG52339.1"/>
    </source>
</evidence>
<comment type="subcellular location">
    <subcellularLocation>
        <location evidence="1">Membrane</location>
        <topology evidence="1">Multi-pass membrane protein</topology>
    </subcellularLocation>
</comment>
<protein>
    <submittedName>
        <fullName evidence="8">MFS transporter, DHA2 family, methylenomycin A resistance protein</fullName>
    </submittedName>
</protein>
<evidence type="ECO:0000256" key="6">
    <source>
        <dbReference type="SAM" id="Phobius"/>
    </source>
</evidence>
<feature type="transmembrane region" description="Helical" evidence="6">
    <location>
        <begin position="167"/>
        <end position="188"/>
    </location>
</feature>
<dbReference type="Proteomes" id="UP000236745">
    <property type="component" value="Unassembled WGS sequence"/>
</dbReference>
<feature type="transmembrane region" description="Helical" evidence="6">
    <location>
        <begin position="50"/>
        <end position="70"/>
    </location>
</feature>
<evidence type="ECO:0000256" key="4">
    <source>
        <dbReference type="ARBA" id="ARBA00022989"/>
    </source>
</evidence>
<dbReference type="GO" id="GO:0022857">
    <property type="term" value="F:transmembrane transporter activity"/>
    <property type="evidence" value="ECO:0007669"/>
    <property type="project" value="InterPro"/>
</dbReference>
<dbReference type="AlphaFoldDB" id="A0A1H6AUJ5"/>
<evidence type="ECO:0000313" key="9">
    <source>
        <dbReference type="Proteomes" id="UP000236745"/>
    </source>
</evidence>
<evidence type="ECO:0000259" key="7">
    <source>
        <dbReference type="PROSITE" id="PS50850"/>
    </source>
</evidence>
<proteinExistence type="predicted"/>
<dbReference type="OrthoDB" id="9807274at2"/>